<name>A0A538SEK5_UNCEI</name>
<reference evidence="2 3" key="1">
    <citation type="journal article" date="2019" name="Nat. Microbiol.">
        <title>Mediterranean grassland soil C-N compound turnover is dependent on rainfall and depth, and is mediated by genomically divergent microorganisms.</title>
        <authorList>
            <person name="Diamond S."/>
            <person name="Andeer P.F."/>
            <person name="Li Z."/>
            <person name="Crits-Christoph A."/>
            <person name="Burstein D."/>
            <person name="Anantharaman K."/>
            <person name="Lane K.R."/>
            <person name="Thomas B.C."/>
            <person name="Pan C."/>
            <person name="Northen T.R."/>
            <person name="Banfield J.F."/>
        </authorList>
    </citation>
    <scope>NUCLEOTIDE SEQUENCE [LARGE SCALE GENOMIC DNA]</scope>
    <source>
        <strain evidence="2">WS_3</strain>
    </source>
</reference>
<dbReference type="InterPro" id="IPR011250">
    <property type="entry name" value="OMP/PagP_B-barrel"/>
</dbReference>
<dbReference type="EMBL" id="VBOT01000115">
    <property type="protein sequence ID" value="TMQ49799.1"/>
    <property type="molecule type" value="Genomic_DNA"/>
</dbReference>
<comment type="caution">
    <text evidence="2">The sequence shown here is derived from an EMBL/GenBank/DDBJ whole genome shotgun (WGS) entry which is preliminary data.</text>
</comment>
<proteinExistence type="predicted"/>
<dbReference type="SUPFAM" id="SSF56925">
    <property type="entry name" value="OMPA-like"/>
    <property type="match status" value="1"/>
</dbReference>
<feature type="chain" id="PRO_5021906778" description="Porin family protein" evidence="1">
    <location>
        <begin position="23"/>
        <end position="186"/>
    </location>
</feature>
<protein>
    <recommendedName>
        <fullName evidence="4">Porin family protein</fullName>
    </recommendedName>
</protein>
<dbReference type="AlphaFoldDB" id="A0A538SEK5"/>
<sequence>MKRLSVWIVALAVTCWALPAGAVSVAVGVFGGASIPVAQEDNGTGSELGIRVPVNVIPLVTVEPYFLKANGGDKSEDLGSLSITRSGIDVTGYGANVLFSFGGPLQFYPFVGIGSHKLERPGLDATTTAYNAGVGVGFKAPIVKLSFHVRAEMSAVLDEGNTESSRKWANVTAGVSYGLLSFPPIP</sequence>
<dbReference type="Proteomes" id="UP000320184">
    <property type="component" value="Unassembled WGS sequence"/>
</dbReference>
<feature type="signal peptide" evidence="1">
    <location>
        <begin position="1"/>
        <end position="22"/>
    </location>
</feature>
<evidence type="ECO:0000313" key="3">
    <source>
        <dbReference type="Proteomes" id="UP000320184"/>
    </source>
</evidence>
<accession>A0A538SEK5</accession>
<evidence type="ECO:0000256" key="1">
    <source>
        <dbReference type="SAM" id="SignalP"/>
    </source>
</evidence>
<organism evidence="2 3">
    <name type="scientific">Eiseniibacteriota bacterium</name>
    <dbReference type="NCBI Taxonomy" id="2212470"/>
    <lineage>
        <taxon>Bacteria</taxon>
        <taxon>Candidatus Eiseniibacteriota</taxon>
    </lineage>
</organism>
<dbReference type="Gene3D" id="2.40.160.20">
    <property type="match status" value="1"/>
</dbReference>
<evidence type="ECO:0008006" key="4">
    <source>
        <dbReference type="Google" id="ProtNLM"/>
    </source>
</evidence>
<keyword evidence="1" id="KW-0732">Signal</keyword>
<gene>
    <name evidence="2" type="ORF">E6K73_09275</name>
</gene>
<evidence type="ECO:0000313" key="2">
    <source>
        <dbReference type="EMBL" id="TMQ49799.1"/>
    </source>
</evidence>